<accession>A0A0D0U9A7</accession>
<evidence type="ECO:0000256" key="1">
    <source>
        <dbReference type="SAM" id="MobiDB-lite"/>
    </source>
</evidence>
<organism evidence="2">
    <name type="scientific">Cryptococcus bacillisporus CA1280</name>
    <dbReference type="NCBI Taxonomy" id="1296109"/>
    <lineage>
        <taxon>Eukaryota</taxon>
        <taxon>Fungi</taxon>
        <taxon>Dikarya</taxon>
        <taxon>Basidiomycota</taxon>
        <taxon>Agaricomycotina</taxon>
        <taxon>Tremellomycetes</taxon>
        <taxon>Tremellales</taxon>
        <taxon>Cryptococcaceae</taxon>
        <taxon>Cryptococcus</taxon>
        <taxon>Cryptococcus gattii species complex</taxon>
    </lineage>
</organism>
<dbReference type="AlphaFoldDB" id="A0A0D0U9A7"/>
<evidence type="ECO:0000313" key="2">
    <source>
        <dbReference type="EMBL" id="KIR44858.1"/>
    </source>
</evidence>
<dbReference type="HOGENOM" id="CLU_196948_0_0_1"/>
<dbReference type="OrthoDB" id="10350692at2759"/>
<proteinExistence type="predicted"/>
<reference evidence="2" key="1">
    <citation type="submission" date="2015-01" db="EMBL/GenBank/DDBJ databases">
        <title>The Genome Sequence of Cryptococcus gattii CA1280.</title>
        <authorList>
            <consortium name="The Broad Institute Genomics Platform"/>
            <person name="Cuomo C."/>
            <person name="Litvintseva A."/>
            <person name="Chen Y."/>
            <person name="Heitman J."/>
            <person name="Sun S."/>
            <person name="Springer D."/>
            <person name="Dromer F."/>
            <person name="Young S."/>
            <person name="Zeng Q."/>
            <person name="Gargeya S."/>
            <person name="Abouelleil A."/>
            <person name="Alvarado L."/>
            <person name="Chapman S.B."/>
            <person name="Gainer-Dewar J."/>
            <person name="Goldberg J."/>
            <person name="Griggs A."/>
            <person name="Gujja S."/>
            <person name="Hansen M."/>
            <person name="Howarth C."/>
            <person name="Imamovic A."/>
            <person name="Larimer J."/>
            <person name="Murphy C."/>
            <person name="Naylor J."/>
            <person name="Pearson M."/>
            <person name="Priest M."/>
            <person name="Roberts A."/>
            <person name="Saif S."/>
            <person name="Shea T."/>
            <person name="Sykes S."/>
            <person name="Wortman J."/>
            <person name="Nusbaum C."/>
            <person name="Birren B."/>
        </authorList>
    </citation>
    <scope>NUCLEOTIDE SEQUENCE [LARGE SCALE GENOMIC DNA]</scope>
    <source>
        <strain evidence="2">CA1280</strain>
    </source>
</reference>
<feature type="region of interest" description="Disordered" evidence="1">
    <location>
        <begin position="1"/>
        <end position="31"/>
    </location>
</feature>
<protein>
    <submittedName>
        <fullName evidence="2">Uncharacterized protein</fullName>
    </submittedName>
</protein>
<gene>
    <name evidence="2" type="ORF">I312_05829</name>
</gene>
<sequence length="81" mass="8643">MTQTLITSTPTSNPRQIRHSVISNPAGTTYSPLPAEQDLRATGANPMAFTGARSALDTVSKLVVKGSIKVKSHKCLTLKYS</sequence>
<name>A0A0D0U9A7_CRYGA</name>
<dbReference type="EMBL" id="KN847993">
    <property type="protein sequence ID" value="KIR44858.1"/>
    <property type="molecule type" value="Genomic_DNA"/>
</dbReference>